<feature type="signal peptide" evidence="2">
    <location>
        <begin position="1"/>
        <end position="20"/>
    </location>
</feature>
<keyword evidence="2" id="KW-0732">Signal</keyword>
<accession>A0ABX0YHR0</accession>
<sequence length="260" mass="30138">MFKWVASLLCGLLATGLVSAQVAKTVPASGTVAIVSDAWEDYTGADGTGLGWDLMRIIFEPAGYEVVWRIEPYLRSVGLVQRGEADAWVGSYKDEQNCLYPRWHYDTDHIYALSLARLPAPTPTSLGDYRLAWVRGYEFQRYLPSAKQYEEIHRRDGILEMLKRGRADYYIDAEQEMDYIQQQAPDPMAYKMTHLIDLPLYLGFTNSERGRELRDVFDRRMDELVANGQLRAIYKRWKMPYPFEREPTKHTEGRADRAHR</sequence>
<comment type="caution">
    <text evidence="3">The sequence shown here is derived from an EMBL/GenBank/DDBJ whole genome shotgun (WGS) entry which is preliminary data.</text>
</comment>
<dbReference type="PANTHER" id="PTHR35936:SF6">
    <property type="entry name" value="AMINO ACID ABC TRANSPORTER SUBSTRATE-BINDING PAAT FAMILY PROTEIN"/>
    <property type="match status" value="1"/>
</dbReference>
<dbReference type="Gene3D" id="3.40.190.10">
    <property type="entry name" value="Periplasmic binding protein-like II"/>
    <property type="match status" value="2"/>
</dbReference>
<reference evidence="3 4" key="1">
    <citation type="submission" date="2020-03" db="EMBL/GenBank/DDBJ databases">
        <authorList>
            <person name="Wang L."/>
            <person name="He N."/>
            <person name="Li Y."/>
            <person name="Fang Y."/>
            <person name="Zhang F."/>
        </authorList>
    </citation>
    <scope>NUCLEOTIDE SEQUENCE [LARGE SCALE GENOMIC DNA]</scope>
    <source>
        <strain evidence="4">hsmgli-8</strain>
    </source>
</reference>
<keyword evidence="4" id="KW-1185">Reference proteome</keyword>
<dbReference type="EMBL" id="JAAVJI010000011">
    <property type="protein sequence ID" value="NJP02556.1"/>
    <property type="molecule type" value="Genomic_DNA"/>
</dbReference>
<dbReference type="RefSeq" id="WP_168085142.1">
    <property type="nucleotide sequence ID" value="NZ_JAAVJI010000011.1"/>
</dbReference>
<name>A0ABX0YHR0_9PSED</name>
<organism evidence="3 4">
    <name type="scientific">Pseudomonas quercus</name>
    <dbReference type="NCBI Taxonomy" id="2722792"/>
    <lineage>
        <taxon>Bacteria</taxon>
        <taxon>Pseudomonadati</taxon>
        <taxon>Pseudomonadota</taxon>
        <taxon>Gammaproteobacteria</taxon>
        <taxon>Pseudomonadales</taxon>
        <taxon>Pseudomonadaceae</taxon>
        <taxon>Pseudomonas</taxon>
    </lineage>
</organism>
<evidence type="ECO:0000256" key="2">
    <source>
        <dbReference type="SAM" id="SignalP"/>
    </source>
</evidence>
<dbReference type="Proteomes" id="UP000746535">
    <property type="component" value="Unassembled WGS sequence"/>
</dbReference>
<proteinExistence type="inferred from homology"/>
<gene>
    <name evidence="3" type="ORF">HBH25_17035</name>
</gene>
<comment type="similarity">
    <text evidence="1">Belongs to the bacterial solute-binding protein 3 family.</text>
</comment>
<evidence type="ECO:0000313" key="3">
    <source>
        <dbReference type="EMBL" id="NJP02556.1"/>
    </source>
</evidence>
<feature type="chain" id="PRO_5045421597" evidence="2">
    <location>
        <begin position="21"/>
        <end position="260"/>
    </location>
</feature>
<protein>
    <submittedName>
        <fullName evidence="3">Transporter substrate-binding domain-containing protein</fullName>
    </submittedName>
</protein>
<dbReference type="PANTHER" id="PTHR35936">
    <property type="entry name" value="MEMBRANE-BOUND LYTIC MUREIN TRANSGLYCOSYLASE F"/>
    <property type="match status" value="1"/>
</dbReference>
<evidence type="ECO:0000313" key="4">
    <source>
        <dbReference type="Proteomes" id="UP000746535"/>
    </source>
</evidence>
<dbReference type="SUPFAM" id="SSF53850">
    <property type="entry name" value="Periplasmic binding protein-like II"/>
    <property type="match status" value="1"/>
</dbReference>
<evidence type="ECO:0000256" key="1">
    <source>
        <dbReference type="ARBA" id="ARBA00010333"/>
    </source>
</evidence>